<dbReference type="Proteomes" id="UP000015104">
    <property type="component" value="Unassembled WGS sequence"/>
</dbReference>
<dbReference type="EnsemblMetazoa" id="tetur24g02030.1">
    <property type="protein sequence ID" value="tetur24g02030.1"/>
    <property type="gene ID" value="tetur24g02030"/>
</dbReference>
<evidence type="ECO:0000256" key="1">
    <source>
        <dbReference type="SAM" id="MobiDB-lite"/>
    </source>
</evidence>
<proteinExistence type="predicted"/>
<dbReference type="HOGENOM" id="CLU_2870469_0_0_1"/>
<feature type="region of interest" description="Disordered" evidence="1">
    <location>
        <begin position="43"/>
        <end position="64"/>
    </location>
</feature>
<accession>T1KWL2</accession>
<keyword evidence="4" id="KW-1185">Reference proteome</keyword>
<feature type="transmembrane region" description="Helical" evidence="2">
    <location>
        <begin position="17"/>
        <end position="39"/>
    </location>
</feature>
<dbReference type="EMBL" id="CAEY01000644">
    <property type="status" value="NOT_ANNOTATED_CDS"/>
    <property type="molecule type" value="Genomic_DNA"/>
</dbReference>
<reference evidence="4" key="1">
    <citation type="submission" date="2011-08" db="EMBL/GenBank/DDBJ databases">
        <authorList>
            <person name="Rombauts S."/>
        </authorList>
    </citation>
    <scope>NUCLEOTIDE SEQUENCE</scope>
    <source>
        <strain evidence="4">London</strain>
    </source>
</reference>
<evidence type="ECO:0000313" key="4">
    <source>
        <dbReference type="Proteomes" id="UP000015104"/>
    </source>
</evidence>
<keyword evidence="2" id="KW-0472">Membrane</keyword>
<name>T1KWL2_TETUR</name>
<reference evidence="3" key="2">
    <citation type="submission" date="2015-06" db="UniProtKB">
        <authorList>
            <consortium name="EnsemblMetazoa"/>
        </authorList>
    </citation>
    <scope>IDENTIFICATION</scope>
</reference>
<organism evidence="3 4">
    <name type="scientific">Tetranychus urticae</name>
    <name type="common">Two-spotted spider mite</name>
    <dbReference type="NCBI Taxonomy" id="32264"/>
    <lineage>
        <taxon>Eukaryota</taxon>
        <taxon>Metazoa</taxon>
        <taxon>Ecdysozoa</taxon>
        <taxon>Arthropoda</taxon>
        <taxon>Chelicerata</taxon>
        <taxon>Arachnida</taxon>
        <taxon>Acari</taxon>
        <taxon>Acariformes</taxon>
        <taxon>Trombidiformes</taxon>
        <taxon>Prostigmata</taxon>
        <taxon>Eleutherengona</taxon>
        <taxon>Raphignathae</taxon>
        <taxon>Tetranychoidea</taxon>
        <taxon>Tetranychidae</taxon>
        <taxon>Tetranychus</taxon>
    </lineage>
</organism>
<keyword evidence="2" id="KW-1133">Transmembrane helix</keyword>
<evidence type="ECO:0000313" key="3">
    <source>
        <dbReference type="EnsemblMetazoa" id="tetur24g02030.1"/>
    </source>
</evidence>
<keyword evidence="2" id="KW-0812">Transmembrane</keyword>
<evidence type="ECO:0000256" key="2">
    <source>
        <dbReference type="SAM" id="Phobius"/>
    </source>
</evidence>
<protein>
    <submittedName>
        <fullName evidence="3">Uncharacterized protein</fullName>
    </submittedName>
</protein>
<feature type="compositionally biased region" description="Low complexity" evidence="1">
    <location>
        <begin position="44"/>
        <end position="64"/>
    </location>
</feature>
<sequence length="64" mass="7042">MSYHDHFISSPSWSRTIFHQTSLFINIITTINIIHLFLVPPRSPSGSLSGSSCGSSPRSPRTSP</sequence>
<dbReference type="AlphaFoldDB" id="T1KWL2"/>